<keyword evidence="4" id="KW-1185">Reference proteome</keyword>
<evidence type="ECO:0008006" key="5">
    <source>
        <dbReference type="Google" id="ProtNLM"/>
    </source>
</evidence>
<feature type="coiled-coil region" evidence="1">
    <location>
        <begin position="416"/>
        <end position="457"/>
    </location>
</feature>
<feature type="region of interest" description="Disordered" evidence="2">
    <location>
        <begin position="120"/>
        <end position="146"/>
    </location>
</feature>
<feature type="compositionally biased region" description="Polar residues" evidence="2">
    <location>
        <begin position="120"/>
        <end position="142"/>
    </location>
</feature>
<evidence type="ECO:0000256" key="2">
    <source>
        <dbReference type="SAM" id="MobiDB-lite"/>
    </source>
</evidence>
<reference evidence="3 4" key="1">
    <citation type="submission" date="2024-03" db="EMBL/GenBank/DDBJ databases">
        <title>The genome assembly and annotation of the cricket Gryllus longicercus Weissman &amp; Gray.</title>
        <authorList>
            <person name="Szrajer S."/>
            <person name="Gray D."/>
            <person name="Ylla G."/>
        </authorList>
    </citation>
    <scope>NUCLEOTIDE SEQUENCE [LARGE SCALE GENOMIC DNA]</scope>
    <source>
        <strain evidence="3">DAG 2021-001</strain>
        <tissue evidence="3">Whole body minus gut</tissue>
    </source>
</reference>
<feature type="region of interest" description="Disordered" evidence="2">
    <location>
        <begin position="266"/>
        <end position="299"/>
    </location>
</feature>
<protein>
    <recommendedName>
        <fullName evidence="5">PHD finger protein 21A</fullName>
    </recommendedName>
</protein>
<evidence type="ECO:0000313" key="3">
    <source>
        <dbReference type="EMBL" id="KAK7791406.1"/>
    </source>
</evidence>
<proteinExistence type="predicted"/>
<gene>
    <name evidence="3" type="ORF">R5R35_010530</name>
</gene>
<organism evidence="3 4">
    <name type="scientific">Gryllus longicercus</name>
    <dbReference type="NCBI Taxonomy" id="2509291"/>
    <lineage>
        <taxon>Eukaryota</taxon>
        <taxon>Metazoa</taxon>
        <taxon>Ecdysozoa</taxon>
        <taxon>Arthropoda</taxon>
        <taxon>Hexapoda</taxon>
        <taxon>Insecta</taxon>
        <taxon>Pterygota</taxon>
        <taxon>Neoptera</taxon>
        <taxon>Polyneoptera</taxon>
        <taxon>Orthoptera</taxon>
        <taxon>Ensifera</taxon>
        <taxon>Gryllidea</taxon>
        <taxon>Grylloidea</taxon>
        <taxon>Gryllidae</taxon>
        <taxon>Gryllinae</taxon>
        <taxon>Gryllus</taxon>
    </lineage>
</organism>
<evidence type="ECO:0000256" key="1">
    <source>
        <dbReference type="SAM" id="Coils"/>
    </source>
</evidence>
<dbReference type="AlphaFoldDB" id="A0AAN9Z060"/>
<keyword evidence="1" id="KW-0175">Coiled coil</keyword>
<name>A0AAN9Z060_9ORTH</name>
<comment type="caution">
    <text evidence="3">The sequence shown here is derived from an EMBL/GenBank/DDBJ whole genome shotgun (WGS) entry which is preliminary data.</text>
</comment>
<sequence length="491" mass="55107">MELPQKLTTDLKIVQHQMKLEIQTHQIMRIKQAKDPNNYKLHDDLREIEKRISSLGEKQNQLMRWLRKLITSIPSNSALMAKTIATALGISVNGTHPYSGFNPNNLSPINSCISISKKNNANSPTKDQIQSNGLPTTPVNLKNETDELSDEVSIKVESKEKFHERETKSVYKNVPEIYSSQGKTSKYQVSQNANDMCQKQISTENKDSSLEPLTAEKEKFLSAIGLVTREILKDLQNRRVERKRRSTANHTQFVYGSNWDISSKKRKKSNYLTSSGKQQVTRQGTKVQSPRTETPTISSKLNPTVSIFKTPLPISNQNQNCSSDNIVNNSISSQKAVVKSVPVVSSVDNEPDSVSSSDITTSVVIYKCKEGGSCFVCQKPDSNTFACACSINYHQSCAEIVENCVGCGGQLIKGNITERRAEKHRLQEMNNRLNNEKQELETRAAELSVTLATQSERKKKLLSLEEDVRRKIQHIHEFVAIMKNSHSVPSS</sequence>
<dbReference type="Proteomes" id="UP001378592">
    <property type="component" value="Unassembled WGS sequence"/>
</dbReference>
<accession>A0AAN9Z060</accession>
<evidence type="ECO:0000313" key="4">
    <source>
        <dbReference type="Proteomes" id="UP001378592"/>
    </source>
</evidence>
<feature type="compositionally biased region" description="Polar residues" evidence="2">
    <location>
        <begin position="270"/>
        <end position="299"/>
    </location>
</feature>
<dbReference type="EMBL" id="JAZDUA010000539">
    <property type="protein sequence ID" value="KAK7791406.1"/>
    <property type="molecule type" value="Genomic_DNA"/>
</dbReference>